<proteinExistence type="predicted"/>
<protein>
    <submittedName>
        <fullName evidence="3">Uncharacterized protein</fullName>
    </submittedName>
</protein>
<evidence type="ECO:0000313" key="4">
    <source>
        <dbReference type="Proteomes" id="UP000464178"/>
    </source>
</evidence>
<evidence type="ECO:0000256" key="1">
    <source>
        <dbReference type="SAM" id="MobiDB-lite"/>
    </source>
</evidence>
<dbReference type="Proteomes" id="UP000464178">
    <property type="component" value="Chromosome"/>
</dbReference>
<feature type="transmembrane region" description="Helical" evidence="2">
    <location>
        <begin position="12"/>
        <end position="32"/>
    </location>
</feature>
<keyword evidence="4" id="KW-1185">Reference proteome</keyword>
<name>A0A6P2CY58_9BACT</name>
<feature type="region of interest" description="Disordered" evidence="1">
    <location>
        <begin position="296"/>
        <end position="321"/>
    </location>
</feature>
<feature type="region of interest" description="Disordered" evidence="1">
    <location>
        <begin position="691"/>
        <end position="738"/>
    </location>
</feature>
<accession>A0A6P2CY58</accession>
<evidence type="ECO:0000256" key="2">
    <source>
        <dbReference type="SAM" id="Phobius"/>
    </source>
</evidence>
<dbReference type="RefSeq" id="WP_162668495.1">
    <property type="nucleotide sequence ID" value="NZ_LR593886.1"/>
</dbReference>
<organism evidence="3 4">
    <name type="scientific">Gemmata massiliana</name>
    <dbReference type="NCBI Taxonomy" id="1210884"/>
    <lineage>
        <taxon>Bacteria</taxon>
        <taxon>Pseudomonadati</taxon>
        <taxon>Planctomycetota</taxon>
        <taxon>Planctomycetia</taxon>
        <taxon>Gemmatales</taxon>
        <taxon>Gemmataceae</taxon>
        <taxon>Gemmata</taxon>
    </lineage>
</organism>
<evidence type="ECO:0000313" key="3">
    <source>
        <dbReference type="EMBL" id="VTR93833.1"/>
    </source>
</evidence>
<sequence>MNPLQRAAIVRKATYLGAILVLFTLSMIWRGAIPVPLSGSSGPFRWAANHTIQSQARNLEVWELDPQEGEAEITGSALRLTLTGSRGLAVTALWLSAIDKQKRNDFHEFEQRVMMVTKLQPNFITPWIFQSWNIAYNVSVEMHGSGDMYFYIVRGIQLLAEGERHNKRSPDIRYQIAFYYQNKFGVSDQVETLRCLFDLSCIPPSQRNPKQFEDPATGKIDVAKFQEFCEKHPHLVRRLRGEDLRYTDKRAKEKLRRGTPKEVIDFLKANWEVPSRYRPNYLKELTDDLAETENQFPALPPQFNEGPDEANPTSGTADDRAPGLGYFTGYKAARAWFSYSLLLLPPALKDAQGVPVPGPTPAPGTFGHDPTKHRVPRLPMMVIFRQGAPRAQSYQAEMEQKEGWFDEEGWQIDDPGDQPSKWWFPDNADRPTQPRNVVVGTGRAWSLEEWRKAAEMWERHGRDYGLVFAQGRRETLENRRGDPGSVPNDPTSEQLADPVLRERYLAKVALENYGSSRSVTNFPYFLAAAQAEAKPLTVKARKTLWKAEQARKISNPPLAIRLYKEGLGLWKQVLVENRDFHRPERSDRTEEETAEYELAYLRLLVQDDERVRKRANEQVHAAQAVVPFLTLPFQTEALAPGQVAVADPLWATANREEIKWYVVENVADADFSSPLVGSLAPDRIAWVSETMKESVRSKQGVSRKPQQPASGPGDPGGPMGRPVPPGGPPNGPPPIPGQ</sequence>
<reference evidence="3 4" key="1">
    <citation type="submission" date="2019-05" db="EMBL/GenBank/DDBJ databases">
        <authorList>
            <consortium name="Science for Life Laboratories"/>
        </authorList>
    </citation>
    <scope>NUCLEOTIDE SEQUENCE [LARGE SCALE GENOMIC DNA]</scope>
    <source>
        <strain evidence="3">Soil9</strain>
    </source>
</reference>
<dbReference type="AlphaFoldDB" id="A0A6P2CY58"/>
<gene>
    <name evidence="3" type="ORF">SOIL9_38810</name>
</gene>
<keyword evidence="2" id="KW-1133">Transmembrane helix</keyword>
<keyword evidence="2" id="KW-0812">Transmembrane</keyword>
<keyword evidence="2" id="KW-0472">Membrane</keyword>
<dbReference type="KEGG" id="gms:SOIL9_38810"/>
<dbReference type="EMBL" id="LR593886">
    <property type="protein sequence ID" value="VTR93833.1"/>
    <property type="molecule type" value="Genomic_DNA"/>
</dbReference>
<feature type="compositionally biased region" description="Pro residues" evidence="1">
    <location>
        <begin position="721"/>
        <end position="738"/>
    </location>
</feature>